<dbReference type="GO" id="GO:0009927">
    <property type="term" value="F:histidine phosphotransfer kinase activity"/>
    <property type="evidence" value="ECO:0007669"/>
    <property type="project" value="TreeGrafter"/>
</dbReference>
<evidence type="ECO:0000256" key="7">
    <source>
        <dbReference type="SAM" id="Coils"/>
    </source>
</evidence>
<keyword evidence="5 9" id="KW-0418">Kinase</keyword>
<dbReference type="SMART" id="SM00388">
    <property type="entry name" value="HisKA"/>
    <property type="match status" value="1"/>
</dbReference>
<dbReference type="PROSITE" id="PS50109">
    <property type="entry name" value="HIS_KIN"/>
    <property type="match status" value="1"/>
</dbReference>
<reference evidence="9 10" key="1">
    <citation type="submission" date="2018-02" db="EMBL/GenBank/DDBJ databases">
        <authorList>
            <person name="Cohen D.B."/>
            <person name="Kent A.D."/>
        </authorList>
    </citation>
    <scope>NUCLEOTIDE SEQUENCE [LARGE SCALE GENOMIC DNA]</scope>
    <source>
        <strain evidence="9 10">ULC007</strain>
    </source>
</reference>
<dbReference type="InterPro" id="IPR025751">
    <property type="entry name" value="RsbRD_N_dom"/>
</dbReference>
<evidence type="ECO:0000313" key="10">
    <source>
        <dbReference type="Proteomes" id="UP000238634"/>
    </source>
</evidence>
<gene>
    <name evidence="9" type="ORF">C7B65_03120</name>
</gene>
<evidence type="ECO:0000256" key="4">
    <source>
        <dbReference type="ARBA" id="ARBA00022679"/>
    </source>
</evidence>
<dbReference type="GO" id="GO:0005886">
    <property type="term" value="C:plasma membrane"/>
    <property type="evidence" value="ECO:0007669"/>
    <property type="project" value="TreeGrafter"/>
</dbReference>
<dbReference type="FunFam" id="3.30.565.10:FF:000006">
    <property type="entry name" value="Sensor histidine kinase WalK"/>
    <property type="match status" value="1"/>
</dbReference>
<dbReference type="SMART" id="SM00387">
    <property type="entry name" value="HATPase_c"/>
    <property type="match status" value="1"/>
</dbReference>
<proteinExistence type="predicted"/>
<sequence>MLDLSQLLSEKIEVITQQWVEAVSDDRQIKSADSLPRSAIRNHIPMVLKALVTILSQSEVSDTQTVIRDSLVHGSERAEQGFDAAEIAREYHLLRSALFRNLQPDLINTTTAEVFRVMSLIDQVIDEATAQCFKSYMQERLQELENLQTQLMFNNEELSRLIRASQKNFSHLAHELKTPLSSIIGYSELFLRQQRRSELEDSVPSLEHIDRVVRNGRRLLRLINDALELSRNETSEIELQLEWTDVRSVIHSVLEVVQPLADARALPLLWNCTPDFPSVLIDSFRLQQILINLMSNAIRYTQTGSVTLACCVLNNEQWTMSVIDTGIGILPDVQARIFDPFFRGQPSDASQIADSTGLGLAIVDLLVKRLQGTISVTSEVGKGSTFTIVLPIET</sequence>
<evidence type="ECO:0000259" key="8">
    <source>
        <dbReference type="PROSITE" id="PS50109"/>
    </source>
</evidence>
<dbReference type="OrthoDB" id="568844at2"/>
<dbReference type="PRINTS" id="PR00344">
    <property type="entry name" value="BCTRLSENSOR"/>
</dbReference>
<reference evidence="9 10" key="2">
    <citation type="submission" date="2018-03" db="EMBL/GenBank/DDBJ databases">
        <title>The ancient ancestry and fast evolution of plastids.</title>
        <authorList>
            <person name="Moore K.R."/>
            <person name="Magnabosco C."/>
            <person name="Momper L."/>
            <person name="Gold D.A."/>
            <person name="Bosak T."/>
            <person name="Fournier G.P."/>
        </authorList>
    </citation>
    <scope>NUCLEOTIDE SEQUENCE [LARGE SCALE GENOMIC DNA]</scope>
    <source>
        <strain evidence="9 10">ULC007</strain>
    </source>
</reference>
<keyword evidence="6" id="KW-0902">Two-component regulatory system</keyword>
<dbReference type="GO" id="GO:0000155">
    <property type="term" value="F:phosphorelay sensor kinase activity"/>
    <property type="evidence" value="ECO:0007669"/>
    <property type="project" value="InterPro"/>
</dbReference>
<dbReference type="SUPFAM" id="SSF55874">
    <property type="entry name" value="ATPase domain of HSP90 chaperone/DNA topoisomerase II/histidine kinase"/>
    <property type="match status" value="1"/>
</dbReference>
<dbReference type="InterPro" id="IPR036890">
    <property type="entry name" value="HATPase_C_sf"/>
</dbReference>
<dbReference type="InterPro" id="IPR005467">
    <property type="entry name" value="His_kinase_dom"/>
</dbReference>
<keyword evidence="10" id="KW-1185">Reference proteome</keyword>
<feature type="domain" description="Histidine kinase" evidence="8">
    <location>
        <begin position="171"/>
        <end position="394"/>
    </location>
</feature>
<dbReference type="PANTHER" id="PTHR43047:SF72">
    <property type="entry name" value="OSMOSENSING HISTIDINE PROTEIN KINASE SLN1"/>
    <property type="match status" value="1"/>
</dbReference>
<keyword evidence="7" id="KW-0175">Coiled coil</keyword>
<dbReference type="AlphaFoldDB" id="A0A2T1DM81"/>
<dbReference type="InterPro" id="IPR004358">
    <property type="entry name" value="Sig_transdc_His_kin-like_C"/>
</dbReference>
<protein>
    <recommendedName>
        <fullName evidence="2">histidine kinase</fullName>
        <ecNumber evidence="2">2.7.13.3</ecNumber>
    </recommendedName>
</protein>
<dbReference type="InterPro" id="IPR003594">
    <property type="entry name" value="HATPase_dom"/>
</dbReference>
<keyword evidence="4" id="KW-0808">Transferase</keyword>
<dbReference type="InterPro" id="IPR036097">
    <property type="entry name" value="HisK_dim/P_sf"/>
</dbReference>
<dbReference type="Pfam" id="PF14361">
    <property type="entry name" value="RsbRD_N"/>
    <property type="match status" value="1"/>
</dbReference>
<comment type="caution">
    <text evidence="9">The sequence shown here is derived from an EMBL/GenBank/DDBJ whole genome shotgun (WGS) entry which is preliminary data.</text>
</comment>
<dbReference type="PANTHER" id="PTHR43047">
    <property type="entry name" value="TWO-COMPONENT HISTIDINE PROTEIN KINASE"/>
    <property type="match status" value="1"/>
</dbReference>
<evidence type="ECO:0000256" key="2">
    <source>
        <dbReference type="ARBA" id="ARBA00012438"/>
    </source>
</evidence>
<dbReference type="Pfam" id="PF02518">
    <property type="entry name" value="HATPase_c"/>
    <property type="match status" value="1"/>
</dbReference>
<dbReference type="Gene3D" id="3.30.565.10">
    <property type="entry name" value="Histidine kinase-like ATPase, C-terminal domain"/>
    <property type="match status" value="1"/>
</dbReference>
<dbReference type="Proteomes" id="UP000238634">
    <property type="component" value="Unassembled WGS sequence"/>
</dbReference>
<evidence type="ECO:0000256" key="1">
    <source>
        <dbReference type="ARBA" id="ARBA00000085"/>
    </source>
</evidence>
<dbReference type="InterPro" id="IPR003661">
    <property type="entry name" value="HisK_dim/P_dom"/>
</dbReference>
<dbReference type="STRING" id="1920490.GCA_001895925_01609"/>
<accession>A0A2T1DM81</accession>
<organism evidence="9 10">
    <name type="scientific">Phormidesmis priestleyi ULC007</name>
    <dbReference type="NCBI Taxonomy" id="1920490"/>
    <lineage>
        <taxon>Bacteria</taxon>
        <taxon>Bacillati</taxon>
        <taxon>Cyanobacteriota</taxon>
        <taxon>Cyanophyceae</taxon>
        <taxon>Leptolyngbyales</taxon>
        <taxon>Leptolyngbyaceae</taxon>
        <taxon>Phormidesmis</taxon>
    </lineage>
</organism>
<evidence type="ECO:0000256" key="5">
    <source>
        <dbReference type="ARBA" id="ARBA00022777"/>
    </source>
</evidence>
<dbReference type="EMBL" id="PVWG01000002">
    <property type="protein sequence ID" value="PSB21589.1"/>
    <property type="molecule type" value="Genomic_DNA"/>
</dbReference>
<dbReference type="Gene3D" id="1.10.287.130">
    <property type="match status" value="1"/>
</dbReference>
<evidence type="ECO:0000313" key="9">
    <source>
        <dbReference type="EMBL" id="PSB21589.1"/>
    </source>
</evidence>
<dbReference type="RefSeq" id="WP_073069439.1">
    <property type="nucleotide sequence ID" value="NZ_MPPI01000002.1"/>
</dbReference>
<dbReference type="EC" id="2.7.13.3" evidence="2"/>
<evidence type="ECO:0000256" key="6">
    <source>
        <dbReference type="ARBA" id="ARBA00023012"/>
    </source>
</evidence>
<keyword evidence="3" id="KW-0597">Phosphoprotein</keyword>
<dbReference type="Pfam" id="PF00512">
    <property type="entry name" value="HisKA"/>
    <property type="match status" value="1"/>
</dbReference>
<comment type="catalytic activity">
    <reaction evidence="1">
        <text>ATP + protein L-histidine = ADP + protein N-phospho-L-histidine.</text>
        <dbReference type="EC" id="2.7.13.3"/>
    </reaction>
</comment>
<dbReference type="CDD" id="cd00082">
    <property type="entry name" value="HisKA"/>
    <property type="match status" value="1"/>
</dbReference>
<name>A0A2T1DM81_9CYAN</name>
<feature type="coiled-coil region" evidence="7">
    <location>
        <begin position="137"/>
        <end position="164"/>
    </location>
</feature>
<evidence type="ECO:0000256" key="3">
    <source>
        <dbReference type="ARBA" id="ARBA00022553"/>
    </source>
</evidence>
<dbReference type="SUPFAM" id="SSF47384">
    <property type="entry name" value="Homodimeric domain of signal transducing histidine kinase"/>
    <property type="match status" value="1"/>
</dbReference>